<feature type="compositionally biased region" description="Acidic residues" evidence="3">
    <location>
        <begin position="103"/>
        <end position="115"/>
    </location>
</feature>
<sequence>MNMSFESTKPFQDFAHFPRGLRRCGEFTVAEAQLLEQSGHAMLALYTGQRAPNCDDEQRFFEQVQQGAATESRHAKVWLKYLKVIGPKRVHRLCSPMTAGSGSDDDYEPAEDSAE</sequence>
<organism evidence="4 5">
    <name type="scientific">Oceanisphaera sediminis</name>
    <dbReference type="NCBI Taxonomy" id="981381"/>
    <lineage>
        <taxon>Bacteria</taxon>
        <taxon>Pseudomonadati</taxon>
        <taxon>Pseudomonadota</taxon>
        <taxon>Gammaproteobacteria</taxon>
        <taxon>Aeromonadales</taxon>
        <taxon>Aeromonadaceae</taxon>
        <taxon>Oceanisphaera</taxon>
    </lineage>
</organism>
<evidence type="ECO:0000313" key="5">
    <source>
        <dbReference type="Proteomes" id="UP001501479"/>
    </source>
</evidence>
<name>A0ABP7ES65_9GAMM</name>
<keyword evidence="5" id="KW-1185">Reference proteome</keyword>
<reference evidence="5" key="1">
    <citation type="journal article" date="2019" name="Int. J. Syst. Evol. Microbiol.">
        <title>The Global Catalogue of Microorganisms (GCM) 10K type strain sequencing project: providing services to taxonomists for standard genome sequencing and annotation.</title>
        <authorList>
            <consortium name="The Broad Institute Genomics Platform"/>
            <consortium name="The Broad Institute Genome Sequencing Center for Infectious Disease"/>
            <person name="Wu L."/>
            <person name="Ma J."/>
        </authorList>
    </citation>
    <scope>NUCLEOTIDE SEQUENCE [LARGE SCALE GENOMIC DNA]</scope>
    <source>
        <strain evidence="5">JCM 17329</strain>
    </source>
</reference>
<dbReference type="EMBL" id="BAABDS010000046">
    <property type="protein sequence ID" value="GAA3721034.1"/>
    <property type="molecule type" value="Genomic_DNA"/>
</dbReference>
<dbReference type="Proteomes" id="UP001501479">
    <property type="component" value="Unassembled WGS sequence"/>
</dbReference>
<protein>
    <recommendedName>
        <fullName evidence="2">Macrodomain Ori protein</fullName>
    </recommendedName>
</protein>
<dbReference type="Pfam" id="PF04219">
    <property type="entry name" value="DUF413"/>
    <property type="match status" value="1"/>
</dbReference>
<gene>
    <name evidence="4" type="ORF">GCM10022421_31840</name>
</gene>
<proteinExistence type="inferred from homology"/>
<accession>A0ABP7ES65</accession>
<comment type="similarity">
    <text evidence="1">Belongs to the MaoP family.</text>
</comment>
<evidence type="ECO:0000256" key="3">
    <source>
        <dbReference type="SAM" id="MobiDB-lite"/>
    </source>
</evidence>
<feature type="region of interest" description="Disordered" evidence="3">
    <location>
        <begin position="94"/>
        <end position="115"/>
    </location>
</feature>
<comment type="caution">
    <text evidence="4">The sequence shown here is derived from an EMBL/GenBank/DDBJ whole genome shotgun (WGS) entry which is preliminary data.</text>
</comment>
<evidence type="ECO:0000256" key="1">
    <source>
        <dbReference type="ARBA" id="ARBA00093464"/>
    </source>
</evidence>
<evidence type="ECO:0000313" key="4">
    <source>
        <dbReference type="EMBL" id="GAA3721034.1"/>
    </source>
</evidence>
<dbReference type="InterPro" id="IPR007335">
    <property type="entry name" value="DUF413"/>
</dbReference>
<evidence type="ECO:0000256" key="2">
    <source>
        <dbReference type="ARBA" id="ARBA00093628"/>
    </source>
</evidence>